<gene>
    <name evidence="1" type="ORF">IAD25_05600</name>
</gene>
<evidence type="ECO:0000313" key="2">
    <source>
        <dbReference type="Proteomes" id="UP000824130"/>
    </source>
</evidence>
<organism evidence="1 2">
    <name type="scientific">Candidatus Allocopromorpha excrementipullorum</name>
    <dbReference type="NCBI Taxonomy" id="2840743"/>
    <lineage>
        <taxon>Bacteria</taxon>
        <taxon>Bacillati</taxon>
        <taxon>Bacillota</taxon>
        <taxon>Clostridia</taxon>
        <taxon>Eubacteriales</taxon>
        <taxon>Eubacteriaceae</taxon>
        <taxon>Eubacteriaceae incertae sedis</taxon>
        <taxon>Candidatus Allocopromorpha</taxon>
    </lineage>
</organism>
<accession>A0A9D1N7K5</accession>
<dbReference type="AlphaFoldDB" id="A0A9D1N7K5"/>
<reference evidence="1" key="2">
    <citation type="journal article" date="2021" name="PeerJ">
        <title>Extensive microbial diversity within the chicken gut microbiome revealed by metagenomics and culture.</title>
        <authorList>
            <person name="Gilroy R."/>
            <person name="Ravi A."/>
            <person name="Getino M."/>
            <person name="Pursley I."/>
            <person name="Horton D.L."/>
            <person name="Alikhan N.F."/>
            <person name="Baker D."/>
            <person name="Gharbi K."/>
            <person name="Hall N."/>
            <person name="Watson M."/>
            <person name="Adriaenssens E.M."/>
            <person name="Foster-Nyarko E."/>
            <person name="Jarju S."/>
            <person name="Secka A."/>
            <person name="Antonio M."/>
            <person name="Oren A."/>
            <person name="Chaudhuri R.R."/>
            <person name="La Ragione R."/>
            <person name="Hildebrand F."/>
            <person name="Pallen M.J."/>
        </authorList>
    </citation>
    <scope>NUCLEOTIDE SEQUENCE</scope>
    <source>
        <strain evidence="1">ChiSjej4B22-8349</strain>
    </source>
</reference>
<reference evidence="1" key="1">
    <citation type="submission" date="2020-10" db="EMBL/GenBank/DDBJ databases">
        <authorList>
            <person name="Gilroy R."/>
        </authorList>
    </citation>
    <scope>NUCLEOTIDE SEQUENCE</scope>
    <source>
        <strain evidence="1">ChiSjej4B22-8349</strain>
    </source>
</reference>
<proteinExistence type="predicted"/>
<dbReference type="EMBL" id="DVOB01000122">
    <property type="protein sequence ID" value="HIU96172.1"/>
    <property type="molecule type" value="Genomic_DNA"/>
</dbReference>
<dbReference type="Proteomes" id="UP000824130">
    <property type="component" value="Unassembled WGS sequence"/>
</dbReference>
<name>A0A9D1N7K5_9FIRM</name>
<comment type="caution">
    <text evidence="1">The sequence shown here is derived from an EMBL/GenBank/DDBJ whole genome shotgun (WGS) entry which is preliminary data.</text>
</comment>
<protein>
    <submittedName>
        <fullName evidence="1">Uncharacterized protein</fullName>
    </submittedName>
</protein>
<sequence length="75" mass="8207">MVALFSSYSNVAVAKIGVNRTSSFLPAGKNRRNKDGGDVNVYEIFSDFSVNNSKKTMRSVPIYGILKKSINGIAY</sequence>
<evidence type="ECO:0000313" key="1">
    <source>
        <dbReference type="EMBL" id="HIU96172.1"/>
    </source>
</evidence>